<comment type="caution">
    <text evidence="2">The sequence shown here is derived from an EMBL/GenBank/DDBJ whole genome shotgun (WGS) entry which is preliminary data.</text>
</comment>
<dbReference type="InterPro" id="IPR001387">
    <property type="entry name" value="Cro/C1-type_HTH"/>
</dbReference>
<dbReference type="EMBL" id="JZWV01000479">
    <property type="protein sequence ID" value="KJY31625.1"/>
    <property type="molecule type" value="Genomic_DNA"/>
</dbReference>
<dbReference type="OrthoDB" id="4522476at2"/>
<protein>
    <submittedName>
        <fullName evidence="2">XRE family transcriptional regulator</fullName>
    </submittedName>
</protein>
<dbReference type="Pfam" id="PF13560">
    <property type="entry name" value="HTH_31"/>
    <property type="match status" value="1"/>
</dbReference>
<dbReference type="PATRIC" id="fig|68223.7.peg.8047"/>
<dbReference type="SMART" id="SM00530">
    <property type="entry name" value="HTH_XRE"/>
    <property type="match status" value="1"/>
</dbReference>
<accession>A0A0F4JBQ6</accession>
<dbReference type="RefSeq" id="WP_045948493.1">
    <property type="nucleotide sequence ID" value="NZ_JZWV01000479.1"/>
</dbReference>
<proteinExistence type="predicted"/>
<dbReference type="Gene3D" id="1.10.260.40">
    <property type="entry name" value="lambda repressor-like DNA-binding domains"/>
    <property type="match status" value="1"/>
</dbReference>
<dbReference type="PROSITE" id="PS50943">
    <property type="entry name" value="HTH_CROC1"/>
    <property type="match status" value="1"/>
</dbReference>
<keyword evidence="3" id="KW-1185">Reference proteome</keyword>
<evidence type="ECO:0000313" key="2">
    <source>
        <dbReference type="EMBL" id="KJY31625.1"/>
    </source>
</evidence>
<dbReference type="Proteomes" id="UP000033551">
    <property type="component" value="Unassembled WGS sequence"/>
</dbReference>
<sequence length="416" mass="44133">MDTRRIGENIACWRGRRRLTQTAFGTLMGKSKRWVQDLEAGSRQADPRLSVLEAAARVLAVPLPVLLADTTSDETADAAGEMEAIRVALHRHDIATGTPDASAHPLDVDTLRRSVHHAWRLFQASAAFTSLSGRIPALLTDATHAAALHDGDDQLTAYRALSMTLQLTEALAIKAGATDIASLAGHRAVLAAERSGDPVIQASAARHLTDALTADEQPHAAAAFAQAAATRLTPDLTGRGAVGLSTLGMLYLKAAMAQATAATLTDRRAPSAARQVPDLLAQADEHARQLPPDADGNALFTAFNTTNVSLYRLAAHVKLYEGEAGAAVAQAITADQRAALPRERRAHLLTDLAHAYTQAGNRQKAVDTLLDAEREAPEEVLGRPRTHQLVEDLRLLGAGSAEGRLRALAERCGLPG</sequence>
<name>A0A0F4JBQ6_9ACTN</name>
<dbReference type="InterPro" id="IPR010982">
    <property type="entry name" value="Lambda_DNA-bd_dom_sf"/>
</dbReference>
<reference evidence="2 3" key="1">
    <citation type="submission" date="2015-02" db="EMBL/GenBank/DDBJ databases">
        <authorList>
            <person name="Ju K.-S."/>
            <person name="Doroghazi J.R."/>
            <person name="Metcalf W."/>
        </authorList>
    </citation>
    <scope>NUCLEOTIDE SEQUENCE [LARGE SCALE GENOMIC DNA]</scope>
    <source>
        <strain evidence="2 3">NRRL ISP-5550</strain>
    </source>
</reference>
<gene>
    <name evidence="2" type="ORF">VR44_17755</name>
</gene>
<organism evidence="2 3">
    <name type="scientific">Streptomyces katrae</name>
    <dbReference type="NCBI Taxonomy" id="68223"/>
    <lineage>
        <taxon>Bacteria</taxon>
        <taxon>Bacillati</taxon>
        <taxon>Actinomycetota</taxon>
        <taxon>Actinomycetes</taxon>
        <taxon>Kitasatosporales</taxon>
        <taxon>Streptomycetaceae</taxon>
        <taxon>Streptomyces</taxon>
    </lineage>
</organism>
<dbReference type="CDD" id="cd00093">
    <property type="entry name" value="HTH_XRE"/>
    <property type="match status" value="1"/>
</dbReference>
<dbReference type="SUPFAM" id="SSF47413">
    <property type="entry name" value="lambda repressor-like DNA-binding domains"/>
    <property type="match status" value="1"/>
</dbReference>
<feature type="domain" description="HTH cro/C1-type" evidence="1">
    <location>
        <begin position="13"/>
        <end position="66"/>
    </location>
</feature>
<evidence type="ECO:0000259" key="1">
    <source>
        <dbReference type="PROSITE" id="PS50943"/>
    </source>
</evidence>
<evidence type="ECO:0000313" key="3">
    <source>
        <dbReference type="Proteomes" id="UP000033551"/>
    </source>
</evidence>
<dbReference type="AlphaFoldDB" id="A0A0F4JBQ6"/>
<dbReference type="GO" id="GO:0003677">
    <property type="term" value="F:DNA binding"/>
    <property type="evidence" value="ECO:0007669"/>
    <property type="project" value="InterPro"/>
</dbReference>